<dbReference type="GO" id="GO:0005524">
    <property type="term" value="F:ATP binding"/>
    <property type="evidence" value="ECO:0007669"/>
    <property type="project" value="UniProtKB-KW"/>
</dbReference>
<feature type="region of interest" description="Disordered" evidence="5">
    <location>
        <begin position="404"/>
        <end position="437"/>
    </location>
</feature>
<dbReference type="EMBL" id="WTYJ01000002">
    <property type="protein sequence ID" value="MXO99204.1"/>
    <property type="molecule type" value="Genomic_DNA"/>
</dbReference>
<dbReference type="InterPro" id="IPR003593">
    <property type="entry name" value="AAA+_ATPase"/>
</dbReference>
<gene>
    <name evidence="7" type="ORF">GRI97_09400</name>
</gene>
<organism evidence="7 8">
    <name type="scientific">Croceibacterium xixiisoli</name>
    <dbReference type="NCBI Taxonomy" id="1476466"/>
    <lineage>
        <taxon>Bacteria</taxon>
        <taxon>Pseudomonadati</taxon>
        <taxon>Pseudomonadota</taxon>
        <taxon>Alphaproteobacteria</taxon>
        <taxon>Sphingomonadales</taxon>
        <taxon>Erythrobacteraceae</taxon>
        <taxon>Croceibacterium</taxon>
    </lineage>
</organism>
<name>A0A6I4TTI4_9SPHN</name>
<evidence type="ECO:0000313" key="7">
    <source>
        <dbReference type="EMBL" id="MXO99204.1"/>
    </source>
</evidence>
<dbReference type="GO" id="GO:0140359">
    <property type="term" value="F:ABC-type transporter activity"/>
    <property type="evidence" value="ECO:0007669"/>
    <property type="project" value="InterPro"/>
</dbReference>
<dbReference type="PANTHER" id="PTHR46743:SF2">
    <property type="entry name" value="TEICHOIC ACIDS EXPORT ATP-BINDING PROTEIN TAGH"/>
    <property type="match status" value="1"/>
</dbReference>
<keyword evidence="4 7" id="KW-0067">ATP-binding</keyword>
<evidence type="ECO:0000256" key="4">
    <source>
        <dbReference type="ARBA" id="ARBA00022840"/>
    </source>
</evidence>
<evidence type="ECO:0000259" key="6">
    <source>
        <dbReference type="PROSITE" id="PS50893"/>
    </source>
</evidence>
<evidence type="ECO:0000256" key="2">
    <source>
        <dbReference type="ARBA" id="ARBA00022448"/>
    </source>
</evidence>
<dbReference type="AlphaFoldDB" id="A0A6I4TTI4"/>
<dbReference type="PROSITE" id="PS00211">
    <property type="entry name" value="ABC_TRANSPORTER_1"/>
    <property type="match status" value="1"/>
</dbReference>
<dbReference type="Pfam" id="PF00005">
    <property type="entry name" value="ABC_tran"/>
    <property type="match status" value="1"/>
</dbReference>
<sequence>MISLRDVHKVYHTRHGNKVVLDGVGFDLKMGEKLGVLGRNGAGKSTLIRLISGAELPTSGTIERHMSVSWPLAFGGAFQATLTGIDNIRFISRIYNQDFERNLAFVEDFAELGPYLREPVRTYSSGMRARLAFAISMIIEFDCFLIDEVGAVGDARFHARCNFELFQKRADRAMIIISHDAAYIREHCDRWAVLHNAKLTLYDDFELAYGDFRIQIGLDPQPVDDQRPVTSRRALVETSQHRSLQDERFMMLAREGDWRRDAGQWSLSEESYAAALALYPYERSRWGQHGHVTRANGLHARAEASYRTACALGVPVQDVHDFWVFTMAGQSVDPQRWPLRGYVAGPASSQVPGRPDVELFARILWCEDRTDDGDIVDLLRNNATCDELLSAMLQDQRFDAAHPGWPKIVRTDQNPVRPSDGPRALPQADAPDGDEEESVAGWIRDICVIALPESEQDETQISLSKIRTMENAWPILASAGAFSDWPLTQSFLRDMAGSQTESRSQA</sequence>
<dbReference type="SUPFAM" id="SSF52540">
    <property type="entry name" value="P-loop containing nucleoside triphosphate hydrolases"/>
    <property type="match status" value="1"/>
</dbReference>
<proteinExistence type="inferred from homology"/>
<dbReference type="InterPro" id="IPR017871">
    <property type="entry name" value="ABC_transporter-like_CS"/>
</dbReference>
<dbReference type="SUPFAM" id="SSF48452">
    <property type="entry name" value="TPR-like"/>
    <property type="match status" value="1"/>
</dbReference>
<accession>A0A6I4TTI4</accession>
<dbReference type="PROSITE" id="PS50893">
    <property type="entry name" value="ABC_TRANSPORTER_2"/>
    <property type="match status" value="1"/>
</dbReference>
<dbReference type="Proteomes" id="UP000469430">
    <property type="component" value="Unassembled WGS sequence"/>
</dbReference>
<dbReference type="InterPro" id="IPR011990">
    <property type="entry name" value="TPR-like_helical_dom_sf"/>
</dbReference>
<comment type="similarity">
    <text evidence="1">Belongs to the ABC transporter superfamily.</text>
</comment>
<keyword evidence="8" id="KW-1185">Reference proteome</keyword>
<dbReference type="Gene3D" id="3.40.50.300">
    <property type="entry name" value="P-loop containing nucleotide triphosphate hydrolases"/>
    <property type="match status" value="1"/>
</dbReference>
<reference evidence="7 8" key="1">
    <citation type="submission" date="2019-12" db="EMBL/GenBank/DDBJ databases">
        <title>Genomic-based taxomic classification of the family Erythrobacteraceae.</title>
        <authorList>
            <person name="Xu L."/>
        </authorList>
    </citation>
    <scope>NUCLEOTIDE SEQUENCE [LARGE SCALE GENOMIC DNA]</scope>
    <source>
        <strain evidence="7 8">S36</strain>
    </source>
</reference>
<dbReference type="InterPro" id="IPR003439">
    <property type="entry name" value="ABC_transporter-like_ATP-bd"/>
</dbReference>
<evidence type="ECO:0000256" key="1">
    <source>
        <dbReference type="ARBA" id="ARBA00005417"/>
    </source>
</evidence>
<dbReference type="SMART" id="SM00382">
    <property type="entry name" value="AAA"/>
    <property type="match status" value="1"/>
</dbReference>
<protein>
    <submittedName>
        <fullName evidence="7">ATP-binding cassette domain-containing protein</fullName>
    </submittedName>
</protein>
<evidence type="ECO:0000256" key="5">
    <source>
        <dbReference type="SAM" id="MobiDB-lite"/>
    </source>
</evidence>
<dbReference type="CDD" id="cd03220">
    <property type="entry name" value="ABC_KpsT_Wzt"/>
    <property type="match status" value="1"/>
</dbReference>
<feature type="domain" description="ABC transporter" evidence="6">
    <location>
        <begin position="2"/>
        <end position="221"/>
    </location>
</feature>
<keyword evidence="3" id="KW-0547">Nucleotide-binding</keyword>
<dbReference type="GO" id="GO:0016887">
    <property type="term" value="F:ATP hydrolysis activity"/>
    <property type="evidence" value="ECO:0007669"/>
    <property type="project" value="InterPro"/>
</dbReference>
<comment type="caution">
    <text evidence="7">The sequence shown here is derived from an EMBL/GenBank/DDBJ whole genome shotgun (WGS) entry which is preliminary data.</text>
</comment>
<dbReference type="OrthoDB" id="9778870at2"/>
<evidence type="ECO:0000256" key="3">
    <source>
        <dbReference type="ARBA" id="ARBA00022741"/>
    </source>
</evidence>
<dbReference type="InterPro" id="IPR015860">
    <property type="entry name" value="ABC_transpr_TagH-like"/>
</dbReference>
<keyword evidence="2" id="KW-0813">Transport</keyword>
<dbReference type="GO" id="GO:0016020">
    <property type="term" value="C:membrane"/>
    <property type="evidence" value="ECO:0007669"/>
    <property type="project" value="InterPro"/>
</dbReference>
<dbReference type="RefSeq" id="WP_161390948.1">
    <property type="nucleotide sequence ID" value="NZ_JBHSCP010000001.1"/>
</dbReference>
<dbReference type="InterPro" id="IPR027417">
    <property type="entry name" value="P-loop_NTPase"/>
</dbReference>
<evidence type="ECO:0000313" key="8">
    <source>
        <dbReference type="Proteomes" id="UP000469430"/>
    </source>
</evidence>
<dbReference type="InterPro" id="IPR050683">
    <property type="entry name" value="Bact_Polysacc_Export_ATP-bd"/>
</dbReference>
<dbReference type="PANTHER" id="PTHR46743">
    <property type="entry name" value="TEICHOIC ACIDS EXPORT ATP-BINDING PROTEIN TAGH"/>
    <property type="match status" value="1"/>
</dbReference>